<proteinExistence type="inferred from homology"/>
<dbReference type="FunFam" id="1.10.10.10:FF:000456">
    <property type="entry name" value="LysR family transcriptional regulator ArgP"/>
    <property type="match status" value="1"/>
</dbReference>
<evidence type="ECO:0000256" key="4">
    <source>
        <dbReference type="ARBA" id="ARBA00023125"/>
    </source>
</evidence>
<dbReference type="InterPro" id="IPR005119">
    <property type="entry name" value="LysR_subst-bd"/>
</dbReference>
<feature type="domain" description="HTH lysR-type" evidence="8">
    <location>
        <begin position="4"/>
        <end position="60"/>
    </location>
</feature>
<evidence type="ECO:0000256" key="3">
    <source>
        <dbReference type="ARBA" id="ARBA00023015"/>
    </source>
</evidence>
<dbReference type="SUPFAM" id="SSF53850">
    <property type="entry name" value="Periplasmic binding protein-like II"/>
    <property type="match status" value="1"/>
</dbReference>
<accession>A0A919LJ87</accession>
<dbReference type="NCBIfam" id="TIGR03298">
    <property type="entry name" value="argP"/>
    <property type="match status" value="1"/>
</dbReference>
<keyword evidence="6" id="KW-0804">Transcription</keyword>
<keyword evidence="5" id="KW-0010">Activator</keyword>
<dbReference type="SUPFAM" id="SSF46785">
    <property type="entry name" value="Winged helix' DNA-binding domain"/>
    <property type="match status" value="1"/>
</dbReference>
<keyword evidence="10" id="KW-1185">Reference proteome</keyword>
<evidence type="ECO:0000256" key="7">
    <source>
        <dbReference type="ARBA" id="ARBA00074218"/>
    </source>
</evidence>
<evidence type="ECO:0000313" key="9">
    <source>
        <dbReference type="EMBL" id="GHI86254.1"/>
    </source>
</evidence>
<dbReference type="Pfam" id="PF00126">
    <property type="entry name" value="HTH_1"/>
    <property type="match status" value="1"/>
</dbReference>
<reference evidence="9" key="1">
    <citation type="submission" date="2020-09" db="EMBL/GenBank/DDBJ databases">
        <title>Whole genome shotgun sequence of Streptomyces xanthophaeus NBRC 12829.</title>
        <authorList>
            <person name="Komaki H."/>
            <person name="Tamura T."/>
        </authorList>
    </citation>
    <scope>NUCLEOTIDE SEQUENCE</scope>
    <source>
        <strain evidence="9">NBRC 12829</strain>
    </source>
</reference>
<dbReference type="InterPro" id="IPR036388">
    <property type="entry name" value="WH-like_DNA-bd_sf"/>
</dbReference>
<dbReference type="PROSITE" id="PS50931">
    <property type="entry name" value="HTH_LYSR"/>
    <property type="match status" value="1"/>
</dbReference>
<dbReference type="Proteomes" id="UP000600026">
    <property type="component" value="Unassembled WGS sequence"/>
</dbReference>
<dbReference type="PANTHER" id="PTHR30579:SF2">
    <property type="entry name" value="HTH-TYPE TRANSCRIPTIONAL REGULATOR ARGP"/>
    <property type="match status" value="1"/>
</dbReference>
<dbReference type="GO" id="GO:0003700">
    <property type="term" value="F:DNA-binding transcription factor activity"/>
    <property type="evidence" value="ECO:0007669"/>
    <property type="project" value="InterPro"/>
</dbReference>
<dbReference type="Gene3D" id="1.10.10.10">
    <property type="entry name" value="Winged helix-like DNA-binding domain superfamily/Winged helix DNA-binding domain"/>
    <property type="match status" value="1"/>
</dbReference>
<dbReference type="InterPro" id="IPR036390">
    <property type="entry name" value="WH_DNA-bd_sf"/>
</dbReference>
<dbReference type="InterPro" id="IPR000847">
    <property type="entry name" value="LysR_HTH_N"/>
</dbReference>
<evidence type="ECO:0000256" key="1">
    <source>
        <dbReference type="ARBA" id="ARBA00009437"/>
    </source>
</evidence>
<dbReference type="EMBL" id="BNEE01000006">
    <property type="protein sequence ID" value="GHI86254.1"/>
    <property type="molecule type" value="Genomic_DNA"/>
</dbReference>
<comment type="similarity">
    <text evidence="1">Belongs to the LysR transcriptional regulatory family.</text>
</comment>
<name>A0A919LJ87_9ACTN</name>
<evidence type="ECO:0000313" key="10">
    <source>
        <dbReference type="Proteomes" id="UP000600026"/>
    </source>
</evidence>
<dbReference type="GO" id="GO:0003677">
    <property type="term" value="F:DNA binding"/>
    <property type="evidence" value="ECO:0007669"/>
    <property type="project" value="UniProtKB-KW"/>
</dbReference>
<evidence type="ECO:0000256" key="6">
    <source>
        <dbReference type="ARBA" id="ARBA00023163"/>
    </source>
</evidence>
<keyword evidence="4" id="KW-0238">DNA-binding</keyword>
<dbReference type="Gene3D" id="3.40.190.290">
    <property type="match status" value="1"/>
</dbReference>
<protein>
    <recommendedName>
        <fullName evidence="7">HTH-type transcriptional regulator LysG</fullName>
    </recommendedName>
</protein>
<keyword evidence="3" id="KW-0805">Transcription regulation</keyword>
<dbReference type="InterPro" id="IPR017685">
    <property type="entry name" value="ArgP"/>
</dbReference>
<dbReference type="Pfam" id="PF03466">
    <property type="entry name" value="LysR_substrate"/>
    <property type="match status" value="1"/>
</dbReference>
<dbReference type="NCBIfam" id="NF009888">
    <property type="entry name" value="PRK13348.1"/>
    <property type="match status" value="1"/>
</dbReference>
<dbReference type="NCBIfam" id="NF002964">
    <property type="entry name" value="PRK03635.1"/>
    <property type="match status" value="1"/>
</dbReference>
<dbReference type="InterPro" id="IPR050176">
    <property type="entry name" value="LTTR"/>
</dbReference>
<evidence type="ECO:0000256" key="2">
    <source>
        <dbReference type="ARBA" id="ARBA00022491"/>
    </source>
</evidence>
<evidence type="ECO:0000259" key="8">
    <source>
        <dbReference type="PROSITE" id="PS50931"/>
    </source>
</evidence>
<organism evidence="9 10">
    <name type="scientific">Streptomyces xanthophaeus</name>
    <dbReference type="NCBI Taxonomy" id="67385"/>
    <lineage>
        <taxon>Bacteria</taxon>
        <taxon>Bacillati</taxon>
        <taxon>Actinomycetota</taxon>
        <taxon>Actinomycetes</taxon>
        <taxon>Kitasatosporales</taxon>
        <taxon>Streptomycetaceae</taxon>
        <taxon>Streptomyces</taxon>
    </lineage>
</organism>
<dbReference type="PANTHER" id="PTHR30579">
    <property type="entry name" value="TRANSCRIPTIONAL REGULATOR"/>
    <property type="match status" value="1"/>
</dbReference>
<dbReference type="RefSeq" id="WP_031149699.1">
    <property type="nucleotide sequence ID" value="NZ_BNEE01000006.1"/>
</dbReference>
<gene>
    <name evidence="9" type="ORF">Sxan_36180</name>
</gene>
<evidence type="ECO:0000256" key="5">
    <source>
        <dbReference type="ARBA" id="ARBA00023159"/>
    </source>
</evidence>
<comment type="caution">
    <text evidence="9">The sequence shown here is derived from an EMBL/GenBank/DDBJ whole genome shotgun (WGS) entry which is preliminary data.</text>
</comment>
<dbReference type="OrthoDB" id="3252676at2"/>
<sequence>MDELPLDQVRTLLAVVDEGTFDAAAAALHVTPSAVSQRVKALEQRTGRVLLMRTKPVRATESGQVVVRFARQLARLERDARAELGMADGMGPVRLPIAVNADSLATWFLPALSRVPQDPPVCFELHREDESHTTALLREGQVMAAVTSSPDPVAGCTVRRLGLARYLPVASPAFAARYLTGALAQDLQEVPTIVFDRKDDLQDAFVRTLARRPRGGAGPVRHHMPTSEGFRDAVVAGLGWGLVPEPQAAPLVRSGELVLLAPRRPMDVPLYWQQWKLDSPVLSAVADVIAAAAAEALR</sequence>
<keyword evidence="2" id="KW-0678">Repressor</keyword>
<dbReference type="AlphaFoldDB" id="A0A919LJ87"/>